<evidence type="ECO:0000313" key="2">
    <source>
        <dbReference type="EMBL" id="BCX47560.1"/>
    </source>
</evidence>
<dbReference type="InterPro" id="IPR013589">
    <property type="entry name" value="Bac_transglu_N"/>
</dbReference>
<accession>A0ABN6H1S1</accession>
<dbReference type="SUPFAM" id="SSF54001">
    <property type="entry name" value="Cysteine proteinases"/>
    <property type="match status" value="1"/>
</dbReference>
<dbReference type="Gene3D" id="3.10.620.30">
    <property type="match status" value="1"/>
</dbReference>
<dbReference type="PANTHER" id="PTHR33490:SF7">
    <property type="entry name" value="BLR2979 PROTEIN"/>
    <property type="match status" value="1"/>
</dbReference>
<keyword evidence="3" id="KW-1185">Reference proteome</keyword>
<reference evidence="2 3" key="1">
    <citation type="submission" date="2021-06" db="EMBL/GenBank/DDBJ databases">
        <title>Complete genome of Haloferula helveola possessing various polysaccharide degrading enzymes.</title>
        <authorList>
            <person name="Takami H."/>
            <person name="Huang C."/>
            <person name="Hamasaki K."/>
        </authorList>
    </citation>
    <scope>NUCLEOTIDE SEQUENCE [LARGE SCALE GENOMIC DNA]</scope>
    <source>
        <strain evidence="2 3">CN-1</strain>
    </source>
</reference>
<organism evidence="2 3">
    <name type="scientific">Haloferula helveola</name>
    <dbReference type="NCBI Taxonomy" id="490095"/>
    <lineage>
        <taxon>Bacteria</taxon>
        <taxon>Pseudomonadati</taxon>
        <taxon>Verrucomicrobiota</taxon>
        <taxon>Verrucomicrobiia</taxon>
        <taxon>Verrucomicrobiales</taxon>
        <taxon>Verrucomicrobiaceae</taxon>
        <taxon>Haloferula</taxon>
    </lineage>
</organism>
<sequence>MKYRIEHLTQYDYSQEVSASHHLARLKPMTGEGQDVLEFEMEVEPEPADVRISRDYFGNEVQRFALQELHTSLKVKTTSLVTVSGEDVGLVSLPWTAVRDEVRVQGSRDYPDACEYVFASGVVPVGREFANYASRFFKDGTPVLEGARELTRAIYEEFSFDPTATTVSTPVATVLRKKKGVCQDFAHFQIACLRSIGLPARYVSGYVRTEPPPGQPRMQGADATHAWVSVYCPGLGWTEFDPTNDLVPTDTHVRLAYGRDFSDISPLRGTVVGGGGQQLTIGVTMTPMEE</sequence>
<dbReference type="Proteomes" id="UP001374893">
    <property type="component" value="Chromosome"/>
</dbReference>
<dbReference type="EMBL" id="AP024702">
    <property type="protein sequence ID" value="BCX47560.1"/>
    <property type="molecule type" value="Genomic_DNA"/>
</dbReference>
<dbReference type="Pfam" id="PF08379">
    <property type="entry name" value="Bact_transglu_N"/>
    <property type="match status" value="1"/>
</dbReference>
<dbReference type="SMART" id="SM00460">
    <property type="entry name" value="TGc"/>
    <property type="match status" value="1"/>
</dbReference>
<dbReference type="RefSeq" id="WP_338689824.1">
    <property type="nucleotide sequence ID" value="NZ_AP024702.1"/>
</dbReference>
<feature type="domain" description="Transglutaminase-like" evidence="1">
    <location>
        <begin position="174"/>
        <end position="244"/>
    </location>
</feature>
<dbReference type="InterPro" id="IPR002931">
    <property type="entry name" value="Transglutaminase-like"/>
</dbReference>
<protein>
    <submittedName>
        <fullName evidence="2">Transglutaminase</fullName>
    </submittedName>
</protein>
<gene>
    <name evidence="2" type="ORF">HAHE_14680</name>
</gene>
<dbReference type="Pfam" id="PF01841">
    <property type="entry name" value="Transglut_core"/>
    <property type="match status" value="1"/>
</dbReference>
<dbReference type="InterPro" id="IPR038765">
    <property type="entry name" value="Papain-like_cys_pep_sf"/>
</dbReference>
<dbReference type="PANTHER" id="PTHR33490">
    <property type="entry name" value="BLR5614 PROTEIN-RELATED"/>
    <property type="match status" value="1"/>
</dbReference>
<evidence type="ECO:0000313" key="3">
    <source>
        <dbReference type="Proteomes" id="UP001374893"/>
    </source>
</evidence>
<proteinExistence type="predicted"/>
<evidence type="ECO:0000259" key="1">
    <source>
        <dbReference type="SMART" id="SM00460"/>
    </source>
</evidence>
<name>A0ABN6H1S1_9BACT</name>